<proteinExistence type="predicted"/>
<accession>A0A151CK76</accession>
<protein>
    <submittedName>
        <fullName evidence="1">Uncharacterized protein</fullName>
    </submittedName>
</protein>
<evidence type="ECO:0000313" key="2">
    <source>
        <dbReference type="Proteomes" id="UP000075359"/>
    </source>
</evidence>
<gene>
    <name evidence="1" type="ORF">AS592_11260</name>
</gene>
<keyword evidence="2" id="KW-1185">Reference proteome</keyword>
<comment type="caution">
    <text evidence="1">The sequence shown here is derived from an EMBL/GenBank/DDBJ whole genome shotgun (WGS) entry which is preliminary data.</text>
</comment>
<dbReference type="EMBL" id="LNKT01000001">
    <property type="protein sequence ID" value="KYJ87663.1"/>
    <property type="molecule type" value="Genomic_DNA"/>
</dbReference>
<name>A0A151CK76_9BACT</name>
<evidence type="ECO:0000313" key="1">
    <source>
        <dbReference type="EMBL" id="KYJ87663.1"/>
    </source>
</evidence>
<dbReference type="Proteomes" id="UP000075359">
    <property type="component" value="Unassembled WGS sequence"/>
</dbReference>
<dbReference type="OrthoDB" id="6264459at2"/>
<sequence length="119" mass="13399">MKAFMTQKEAAHLLREVDPDDILVAARMHYPSGIHDEWIDTLEELMWFLQPASDRDIPGVSIEGLASWIENVVGDTALAEEVRSCEKSHSNFVDACEAAYYKVETRVKHLQEIARGGVV</sequence>
<organism evidence="1 2">
    <name type="scientific">Sulfurovum riftiae</name>
    <dbReference type="NCBI Taxonomy" id="1630136"/>
    <lineage>
        <taxon>Bacteria</taxon>
        <taxon>Pseudomonadati</taxon>
        <taxon>Campylobacterota</taxon>
        <taxon>Epsilonproteobacteria</taxon>
        <taxon>Campylobacterales</taxon>
        <taxon>Sulfurovaceae</taxon>
        <taxon>Sulfurovum</taxon>
    </lineage>
</organism>
<dbReference type="AlphaFoldDB" id="A0A151CK76"/>
<dbReference type="STRING" id="1630136.AS592_11260"/>
<dbReference type="RefSeq" id="WP_067328686.1">
    <property type="nucleotide sequence ID" value="NZ_LNKT01000001.1"/>
</dbReference>
<reference evidence="1 2" key="1">
    <citation type="submission" date="2015-11" db="EMBL/GenBank/DDBJ databases">
        <title>Draft genome of Sulfurovum riftiae 1812E, a member of the Epsilonproteobacteria isolated from the tube of the deep-sea hydrothermal vent tubewom Riftia pachyptila.</title>
        <authorList>
            <person name="Vetriani C."/>
            <person name="Giovannelli D."/>
        </authorList>
    </citation>
    <scope>NUCLEOTIDE SEQUENCE [LARGE SCALE GENOMIC DNA]</scope>
    <source>
        <strain evidence="1 2">1812E</strain>
    </source>
</reference>